<evidence type="ECO:0000313" key="1">
    <source>
        <dbReference type="EMBL" id="EKT62450.1"/>
    </source>
</evidence>
<organism evidence="1 2">
    <name type="scientific">Providencia burhodogranariea DSM 19968</name>
    <dbReference type="NCBI Taxonomy" id="1141662"/>
    <lineage>
        <taxon>Bacteria</taxon>
        <taxon>Pseudomonadati</taxon>
        <taxon>Pseudomonadota</taxon>
        <taxon>Gammaproteobacteria</taxon>
        <taxon>Enterobacterales</taxon>
        <taxon>Morganellaceae</taxon>
        <taxon>Providencia</taxon>
    </lineage>
</organism>
<dbReference type="HOGENOM" id="CLU_2701802_0_0_6"/>
<comment type="caution">
    <text evidence="1">The sequence shown here is derived from an EMBL/GenBank/DDBJ whole genome shotgun (WGS) entry which is preliminary data.</text>
</comment>
<evidence type="ECO:0000313" key="2">
    <source>
        <dbReference type="Proteomes" id="UP000009336"/>
    </source>
</evidence>
<gene>
    <name evidence="1" type="ORF">OOA_07680</name>
</gene>
<dbReference type="Proteomes" id="UP000009336">
    <property type="component" value="Unassembled WGS sequence"/>
</dbReference>
<dbReference type="AlphaFoldDB" id="K8X1V9"/>
<dbReference type="SUPFAM" id="SSF52922">
    <property type="entry name" value="TK C-terminal domain-like"/>
    <property type="match status" value="1"/>
</dbReference>
<proteinExistence type="predicted"/>
<keyword evidence="1" id="KW-0808">Transferase</keyword>
<dbReference type="RefSeq" id="WP_008911561.1">
    <property type="nucleotide sequence ID" value="NZ_KB233222.1"/>
</dbReference>
<dbReference type="Gene3D" id="3.40.50.920">
    <property type="match status" value="1"/>
</dbReference>
<reference evidence="1 2" key="1">
    <citation type="journal article" date="2012" name="BMC Genomics">
        <title>Comparative genomics of bacteria in the genus Providencia isolated from wild Drosophila melanogaster.</title>
        <authorList>
            <person name="Galac M.R."/>
            <person name="Lazzaro B.P."/>
        </authorList>
    </citation>
    <scope>NUCLEOTIDE SEQUENCE [LARGE SCALE GENOMIC DNA]</scope>
    <source>
        <strain evidence="1 2">DSM 19968</strain>
    </source>
</reference>
<protein>
    <submittedName>
        <fullName evidence="1">Transketolase</fullName>
        <ecNumber evidence="1">2.2.1.1</ecNumber>
    </submittedName>
</protein>
<keyword evidence="2" id="KW-1185">Reference proteome</keyword>
<dbReference type="STRING" id="1141662.OOA_07680"/>
<dbReference type="EC" id="2.2.1.1" evidence="1"/>
<dbReference type="OrthoDB" id="5899136at2"/>
<sequence>MSTQKYNRLAYTTRILSIDIAEVPCGKYVGLDGLFIGISSFRESAASQLLFKHFGFIVNNLINMHLSLDHSEK</sequence>
<dbReference type="EMBL" id="AKKL01000020">
    <property type="protein sequence ID" value="EKT62450.1"/>
    <property type="molecule type" value="Genomic_DNA"/>
</dbReference>
<dbReference type="InterPro" id="IPR009014">
    <property type="entry name" value="Transketo_C/PFOR_II"/>
</dbReference>
<accession>K8X1V9</accession>
<name>K8X1V9_9GAMM</name>
<dbReference type="GO" id="GO:0004802">
    <property type="term" value="F:transketolase activity"/>
    <property type="evidence" value="ECO:0007669"/>
    <property type="project" value="UniProtKB-EC"/>
</dbReference>